<dbReference type="OrthoDB" id="9787435at2"/>
<keyword evidence="3" id="KW-0560">Oxidoreductase</keyword>
<keyword evidence="2 4" id="KW-0862">Zinc</keyword>
<dbReference type="PANTHER" id="PTHR43401:SF5">
    <property type="entry name" value="ALCOHOL DEHYDROGENASE-RELATED"/>
    <property type="match status" value="1"/>
</dbReference>
<feature type="domain" description="Enoyl reductase (ER)" evidence="5">
    <location>
        <begin position="3"/>
        <end position="299"/>
    </location>
</feature>
<comment type="caution">
    <text evidence="6">The sequence shown here is derived from an EMBL/GenBank/DDBJ whole genome shotgun (WGS) entry which is preliminary data.</text>
</comment>
<dbReference type="Gene3D" id="3.90.180.10">
    <property type="entry name" value="Medium-chain alcohol dehydrogenases, catalytic domain"/>
    <property type="match status" value="1"/>
</dbReference>
<evidence type="ECO:0000256" key="1">
    <source>
        <dbReference type="ARBA" id="ARBA00022723"/>
    </source>
</evidence>
<dbReference type="SMART" id="SM00829">
    <property type="entry name" value="PKS_ER"/>
    <property type="match status" value="1"/>
</dbReference>
<dbReference type="Proteomes" id="UP000216446">
    <property type="component" value="Unassembled WGS sequence"/>
</dbReference>
<dbReference type="InterPro" id="IPR011032">
    <property type="entry name" value="GroES-like_sf"/>
</dbReference>
<accession>A0A259TX80</accession>
<protein>
    <submittedName>
        <fullName evidence="6">Alcohol dehydrogenase</fullName>
    </submittedName>
</protein>
<evidence type="ECO:0000256" key="2">
    <source>
        <dbReference type="ARBA" id="ARBA00022833"/>
    </source>
</evidence>
<dbReference type="GO" id="GO:0016616">
    <property type="term" value="F:oxidoreductase activity, acting on the CH-OH group of donors, NAD or NADP as acceptor"/>
    <property type="evidence" value="ECO:0007669"/>
    <property type="project" value="UniProtKB-ARBA"/>
</dbReference>
<dbReference type="InterPro" id="IPR002328">
    <property type="entry name" value="ADH_Zn_CS"/>
</dbReference>
<dbReference type="InterPro" id="IPR036291">
    <property type="entry name" value="NAD(P)-bd_dom_sf"/>
</dbReference>
<organism evidence="6 7">
    <name type="scientific">Rubricoccus marinus</name>
    <dbReference type="NCBI Taxonomy" id="716817"/>
    <lineage>
        <taxon>Bacteria</taxon>
        <taxon>Pseudomonadati</taxon>
        <taxon>Rhodothermota</taxon>
        <taxon>Rhodothermia</taxon>
        <taxon>Rhodothermales</taxon>
        <taxon>Rubricoccaceae</taxon>
        <taxon>Rubricoccus</taxon>
    </lineage>
</organism>
<dbReference type="SUPFAM" id="SSF51735">
    <property type="entry name" value="NAD(P)-binding Rossmann-fold domains"/>
    <property type="match status" value="1"/>
</dbReference>
<comment type="cofactor">
    <cofactor evidence="4">
        <name>Zn(2+)</name>
        <dbReference type="ChEBI" id="CHEBI:29105"/>
    </cofactor>
</comment>
<dbReference type="InterPro" id="IPR020843">
    <property type="entry name" value="ER"/>
</dbReference>
<dbReference type="Gene3D" id="3.40.50.720">
    <property type="entry name" value="NAD(P)-binding Rossmann-like Domain"/>
    <property type="match status" value="1"/>
</dbReference>
<name>A0A259TX80_9BACT</name>
<dbReference type="AlphaFoldDB" id="A0A259TX80"/>
<evidence type="ECO:0000256" key="3">
    <source>
        <dbReference type="ARBA" id="ARBA00023002"/>
    </source>
</evidence>
<evidence type="ECO:0000256" key="4">
    <source>
        <dbReference type="RuleBase" id="RU361277"/>
    </source>
</evidence>
<evidence type="ECO:0000313" key="6">
    <source>
        <dbReference type="EMBL" id="OZC02321.1"/>
    </source>
</evidence>
<reference evidence="6 7" key="1">
    <citation type="submission" date="2016-11" db="EMBL/GenBank/DDBJ databases">
        <title>Study of marine rhodopsin-containing bacteria.</title>
        <authorList>
            <person name="Yoshizawa S."/>
            <person name="Kumagai Y."/>
            <person name="Kogure K."/>
        </authorList>
    </citation>
    <scope>NUCLEOTIDE SEQUENCE [LARGE SCALE GENOMIC DNA]</scope>
    <source>
        <strain evidence="6 7">SG-29</strain>
    </source>
</reference>
<sequence length="302" mass="31824">WVGHDPGIALPHVPGHELAGTVEAVGKDVTRWRVGDRVTVPFVGGCGVCPQCFSGNQQVCDDQFQPGFTHWGSFAEYVSIHRADLNLVRLPDSMDFAPAASLGCRFVTAFRAVVDQGRVRAGEWVAVHGCGGVGLSAVMIARASGANVVAVDISDAALEMARSIGAVATVNAAAVPDVVEAVREVTGGGAHLSLDALGHPTTCVNSIRCLQKRGRHVQVGLLLAEHRTPAIPMDRVLADELEILGSHGMQAHRYGAMFSMIASGALTPEALIGRTISLEQSIDALMRMDDFGARGVTVVTEF</sequence>
<dbReference type="SUPFAM" id="SSF50129">
    <property type="entry name" value="GroES-like"/>
    <property type="match status" value="1"/>
</dbReference>
<comment type="similarity">
    <text evidence="4">Belongs to the zinc-containing alcohol dehydrogenase family.</text>
</comment>
<dbReference type="InterPro" id="IPR050129">
    <property type="entry name" value="Zn_alcohol_dh"/>
</dbReference>
<dbReference type="EMBL" id="MQWB01000001">
    <property type="protein sequence ID" value="OZC02321.1"/>
    <property type="molecule type" value="Genomic_DNA"/>
</dbReference>
<keyword evidence="1 4" id="KW-0479">Metal-binding</keyword>
<dbReference type="PROSITE" id="PS00059">
    <property type="entry name" value="ADH_ZINC"/>
    <property type="match status" value="1"/>
</dbReference>
<proteinExistence type="inferred from homology"/>
<evidence type="ECO:0000313" key="7">
    <source>
        <dbReference type="Proteomes" id="UP000216446"/>
    </source>
</evidence>
<dbReference type="Pfam" id="PF08240">
    <property type="entry name" value="ADH_N"/>
    <property type="match status" value="1"/>
</dbReference>
<feature type="non-terminal residue" evidence="6">
    <location>
        <position position="1"/>
    </location>
</feature>
<dbReference type="PANTHER" id="PTHR43401">
    <property type="entry name" value="L-THREONINE 3-DEHYDROGENASE"/>
    <property type="match status" value="1"/>
</dbReference>
<dbReference type="InterPro" id="IPR013149">
    <property type="entry name" value="ADH-like_C"/>
</dbReference>
<dbReference type="InterPro" id="IPR013154">
    <property type="entry name" value="ADH-like_N"/>
</dbReference>
<gene>
    <name evidence="6" type="ORF">BSZ36_04615</name>
</gene>
<dbReference type="Pfam" id="PF00107">
    <property type="entry name" value="ADH_zinc_N"/>
    <property type="match status" value="1"/>
</dbReference>
<dbReference type="InParanoid" id="A0A259TX80"/>
<evidence type="ECO:0000259" key="5">
    <source>
        <dbReference type="SMART" id="SM00829"/>
    </source>
</evidence>
<dbReference type="GO" id="GO:0008270">
    <property type="term" value="F:zinc ion binding"/>
    <property type="evidence" value="ECO:0007669"/>
    <property type="project" value="InterPro"/>
</dbReference>
<keyword evidence="7" id="KW-1185">Reference proteome</keyword>
<dbReference type="RefSeq" id="WP_094546457.1">
    <property type="nucleotide sequence ID" value="NZ_MQWB01000001.1"/>
</dbReference>
<dbReference type="CDD" id="cd08260">
    <property type="entry name" value="Zn_ADH6"/>
    <property type="match status" value="1"/>
</dbReference>